<dbReference type="SMART" id="SM00849">
    <property type="entry name" value="Lactamase_B"/>
    <property type="match status" value="1"/>
</dbReference>
<evidence type="ECO:0000256" key="1">
    <source>
        <dbReference type="ARBA" id="ARBA00001947"/>
    </source>
</evidence>
<dbReference type="PATRIC" id="fig|1703771.3.peg.1134"/>
<dbReference type="AlphaFoldDB" id="A0A0S7WJ69"/>
<dbReference type="GO" id="GO:0016787">
    <property type="term" value="F:hydrolase activity"/>
    <property type="evidence" value="ECO:0007669"/>
    <property type="project" value="UniProtKB-KW"/>
</dbReference>
<comment type="cofactor">
    <cofactor evidence="1">
        <name>Zn(2+)</name>
        <dbReference type="ChEBI" id="CHEBI:29105"/>
    </cofactor>
</comment>
<dbReference type="PANTHER" id="PTHR46233:SF3">
    <property type="entry name" value="HYDROXYACYLGLUTATHIONE HYDROLASE GLOC"/>
    <property type="match status" value="1"/>
</dbReference>
<evidence type="ECO:0000259" key="5">
    <source>
        <dbReference type="SMART" id="SM00849"/>
    </source>
</evidence>
<protein>
    <recommendedName>
        <fullName evidence="5">Metallo-beta-lactamase domain-containing protein</fullName>
    </recommendedName>
</protein>
<feature type="domain" description="Metallo-beta-lactamase" evidence="5">
    <location>
        <begin position="17"/>
        <end position="204"/>
    </location>
</feature>
<accession>A0A0S7WJ69</accession>
<dbReference type="GO" id="GO:0046872">
    <property type="term" value="F:metal ion binding"/>
    <property type="evidence" value="ECO:0007669"/>
    <property type="project" value="UniProtKB-KW"/>
</dbReference>
<reference evidence="6 7" key="1">
    <citation type="journal article" date="2015" name="Microbiome">
        <title>Genomic resolution of linkages in carbon, nitrogen, and sulfur cycling among widespread estuary sediment bacteria.</title>
        <authorList>
            <person name="Baker B.J."/>
            <person name="Lazar C.S."/>
            <person name="Teske A.P."/>
            <person name="Dick G.J."/>
        </authorList>
    </citation>
    <scope>NUCLEOTIDE SEQUENCE [LARGE SCALE GENOMIC DNA]</scope>
    <source>
        <strain evidence="6">DG_26</strain>
    </source>
</reference>
<keyword evidence="3" id="KW-0378">Hydrolase</keyword>
<dbReference type="PANTHER" id="PTHR46233">
    <property type="entry name" value="HYDROXYACYLGLUTATHIONE HYDROLASE GLOC"/>
    <property type="match status" value="1"/>
</dbReference>
<gene>
    <name evidence="6" type="ORF">AMJ40_03840</name>
</gene>
<comment type="caution">
    <text evidence="6">The sequence shown here is derived from an EMBL/GenBank/DDBJ whole genome shotgun (WGS) entry which is preliminary data.</text>
</comment>
<keyword evidence="4" id="KW-0862">Zinc</keyword>
<dbReference type="Pfam" id="PF00753">
    <property type="entry name" value="Lactamase_B"/>
    <property type="match status" value="1"/>
</dbReference>
<organism evidence="6 7">
    <name type="scientific">candidate division TA06 bacterium DG_26</name>
    <dbReference type="NCBI Taxonomy" id="1703771"/>
    <lineage>
        <taxon>Bacteria</taxon>
        <taxon>Bacteria division TA06</taxon>
    </lineage>
</organism>
<dbReference type="Proteomes" id="UP000051124">
    <property type="component" value="Unassembled WGS sequence"/>
</dbReference>
<dbReference type="Gene3D" id="3.60.15.10">
    <property type="entry name" value="Ribonuclease Z/Hydroxyacylglutathione hydrolase-like"/>
    <property type="match status" value="1"/>
</dbReference>
<dbReference type="InterPro" id="IPR051453">
    <property type="entry name" value="MBL_Glyoxalase_II"/>
</dbReference>
<name>A0A0S7WJ69_UNCT6</name>
<dbReference type="CDD" id="cd06262">
    <property type="entry name" value="metallo-hydrolase-like_MBL-fold"/>
    <property type="match status" value="1"/>
</dbReference>
<keyword evidence="2" id="KW-0479">Metal-binding</keyword>
<dbReference type="EMBL" id="LIZT01000031">
    <property type="protein sequence ID" value="KPJ50111.1"/>
    <property type="molecule type" value="Genomic_DNA"/>
</dbReference>
<evidence type="ECO:0000313" key="6">
    <source>
        <dbReference type="EMBL" id="KPJ50111.1"/>
    </source>
</evidence>
<dbReference type="InterPro" id="IPR036866">
    <property type="entry name" value="RibonucZ/Hydroxyglut_hydro"/>
</dbReference>
<dbReference type="InterPro" id="IPR001279">
    <property type="entry name" value="Metallo-B-lactamas"/>
</dbReference>
<sequence length="221" mass="23849">MPAEGVILGYLTVGPLDTNCYVVGCRQEGDGLIIDPGVMLDSECRKLEALIDDAGVRIRYIVNTHGHADHIAGNRRLKSLTGAQVLIHRLDLTRLTDASLNGSRLFGTEITSPAADRTLEDGDEIVFGIHKLTVIHTPGHTPGSISLLGDGYVFTGDTLFSDSVGVVDQSDGAPDELGLLDMEIDSIRERLLVLPDETKIFPGHGPFSTIGRERQHNPFLA</sequence>
<dbReference type="SUPFAM" id="SSF56281">
    <property type="entry name" value="Metallo-hydrolase/oxidoreductase"/>
    <property type="match status" value="1"/>
</dbReference>
<evidence type="ECO:0000256" key="4">
    <source>
        <dbReference type="ARBA" id="ARBA00022833"/>
    </source>
</evidence>
<evidence type="ECO:0000256" key="2">
    <source>
        <dbReference type="ARBA" id="ARBA00022723"/>
    </source>
</evidence>
<evidence type="ECO:0000256" key="3">
    <source>
        <dbReference type="ARBA" id="ARBA00022801"/>
    </source>
</evidence>
<evidence type="ECO:0000313" key="7">
    <source>
        <dbReference type="Proteomes" id="UP000051124"/>
    </source>
</evidence>
<proteinExistence type="predicted"/>